<feature type="transmembrane region" description="Helical" evidence="7">
    <location>
        <begin position="378"/>
        <end position="398"/>
    </location>
</feature>
<dbReference type="OrthoDB" id="9783757at2"/>
<organism evidence="9 10">
    <name type="scientific">Paremcibacter congregatus</name>
    <dbReference type="NCBI Taxonomy" id="2043170"/>
    <lineage>
        <taxon>Bacteria</taxon>
        <taxon>Pseudomonadati</taxon>
        <taxon>Pseudomonadota</taxon>
        <taxon>Alphaproteobacteria</taxon>
        <taxon>Emcibacterales</taxon>
        <taxon>Emcibacteraceae</taxon>
        <taxon>Paremcibacter</taxon>
    </lineage>
</organism>
<dbReference type="InterPro" id="IPR051788">
    <property type="entry name" value="MFS_Transporter"/>
</dbReference>
<reference evidence="9 10" key="1">
    <citation type="submission" date="2017-10" db="EMBL/GenBank/DDBJ databases">
        <title>Frigbacter circumglobatus gen. nov. sp. nov., isolated from sediment cultured in situ.</title>
        <authorList>
            <person name="Zhao Z."/>
        </authorList>
    </citation>
    <scope>NUCLEOTIDE SEQUENCE [LARGE SCALE GENOMIC DNA]</scope>
    <source>
        <strain evidence="9 10">ZYL</strain>
    </source>
</reference>
<keyword evidence="10" id="KW-1185">Reference proteome</keyword>
<keyword evidence="5 7" id="KW-1133">Transmembrane helix</keyword>
<evidence type="ECO:0000256" key="2">
    <source>
        <dbReference type="ARBA" id="ARBA00008335"/>
    </source>
</evidence>
<accession>A0A2G4YWI3</accession>
<evidence type="ECO:0000256" key="1">
    <source>
        <dbReference type="ARBA" id="ARBA00004127"/>
    </source>
</evidence>
<comment type="similarity">
    <text evidence="2">Belongs to the major facilitator superfamily.</text>
</comment>
<evidence type="ECO:0000259" key="8">
    <source>
        <dbReference type="PROSITE" id="PS50850"/>
    </source>
</evidence>
<gene>
    <name evidence="9" type="ORF">CRD36_01690</name>
</gene>
<keyword evidence="4 7" id="KW-0812">Transmembrane</keyword>
<keyword evidence="3" id="KW-0813">Transport</keyword>
<evidence type="ECO:0000256" key="7">
    <source>
        <dbReference type="SAM" id="Phobius"/>
    </source>
</evidence>
<dbReference type="AlphaFoldDB" id="A0A2G4YWI3"/>
<proteinExistence type="inferred from homology"/>
<feature type="transmembrane region" description="Helical" evidence="7">
    <location>
        <begin position="125"/>
        <end position="145"/>
    </location>
</feature>
<evidence type="ECO:0000256" key="4">
    <source>
        <dbReference type="ARBA" id="ARBA00022692"/>
    </source>
</evidence>
<feature type="transmembrane region" description="Helical" evidence="7">
    <location>
        <begin position="320"/>
        <end position="337"/>
    </location>
</feature>
<evidence type="ECO:0000256" key="3">
    <source>
        <dbReference type="ARBA" id="ARBA00022448"/>
    </source>
</evidence>
<dbReference type="PROSITE" id="PS50850">
    <property type="entry name" value="MFS"/>
    <property type="match status" value="1"/>
</dbReference>
<dbReference type="GO" id="GO:0022857">
    <property type="term" value="F:transmembrane transporter activity"/>
    <property type="evidence" value="ECO:0007669"/>
    <property type="project" value="InterPro"/>
</dbReference>
<evidence type="ECO:0000313" key="9">
    <source>
        <dbReference type="EMBL" id="PHZ86697.1"/>
    </source>
</evidence>
<feature type="transmembrane region" description="Helical" evidence="7">
    <location>
        <begin position="288"/>
        <end position="308"/>
    </location>
</feature>
<feature type="transmembrane region" description="Helical" evidence="7">
    <location>
        <begin position="87"/>
        <end position="105"/>
    </location>
</feature>
<protein>
    <submittedName>
        <fullName evidence="9">MFS transporter</fullName>
    </submittedName>
</protein>
<dbReference type="Pfam" id="PF07690">
    <property type="entry name" value="MFS_1"/>
    <property type="match status" value="1"/>
</dbReference>
<feature type="domain" description="Major facilitator superfamily (MFS) profile" evidence="8">
    <location>
        <begin position="1"/>
        <end position="403"/>
    </location>
</feature>
<dbReference type="InterPro" id="IPR011701">
    <property type="entry name" value="MFS"/>
</dbReference>
<feature type="transmembrane region" description="Helical" evidence="7">
    <location>
        <begin position="201"/>
        <end position="222"/>
    </location>
</feature>
<sequence>MSAALRAAVAGDIKTSYLDGMDLAHSGALIAEALGVSFLGFAITLFLGSPLLDIIGMKRMLLIAAFCFIVGTGLVVFSGLLGTGASIYSFIWGGMLLSGVGWGCVEATINPLTTALYQEEKTHRLNVLHAWWPAGIVVGGLSGVFASELGLSWQMVLSLVVIPAGIFAYMCMGMTFPQTERAEKGVSFGQMMLEVVRRPSFLVWFGAMFLTAASELAPGQWVDVALTKLVGMRGVLLLVYVSGLMFVMRHFAGVLVHRLSNPGLLMFSSLLGACGLYLLSVANSPVTALVAATVWGIGVCYMWPTMLASVSERYPRGGSWMIGLIGSAGALSIYFVLPRLGAVYDQAKLEAAGGAEALAQLSGQPLDDVLAQAASESFQLVAVLPVVLIAVFGLLWVFERRSRIMKKQEV</sequence>
<feature type="transmembrane region" description="Helical" evidence="7">
    <location>
        <begin position="28"/>
        <end position="48"/>
    </location>
</feature>
<feature type="transmembrane region" description="Helical" evidence="7">
    <location>
        <begin position="151"/>
        <end position="171"/>
    </location>
</feature>
<evidence type="ECO:0000313" key="10">
    <source>
        <dbReference type="Proteomes" id="UP000229730"/>
    </source>
</evidence>
<dbReference type="SUPFAM" id="SSF103473">
    <property type="entry name" value="MFS general substrate transporter"/>
    <property type="match status" value="1"/>
</dbReference>
<feature type="transmembrane region" description="Helical" evidence="7">
    <location>
        <begin position="234"/>
        <end position="252"/>
    </location>
</feature>
<name>A0A2G4YWI3_9PROT</name>
<dbReference type="FunCoup" id="A0A2G4YWI3">
    <property type="interactions" value="64"/>
</dbReference>
<feature type="transmembrane region" description="Helical" evidence="7">
    <location>
        <begin position="60"/>
        <end position="81"/>
    </location>
</feature>
<dbReference type="EMBL" id="PDEM01000007">
    <property type="protein sequence ID" value="PHZ86697.1"/>
    <property type="molecule type" value="Genomic_DNA"/>
</dbReference>
<dbReference type="GO" id="GO:0012505">
    <property type="term" value="C:endomembrane system"/>
    <property type="evidence" value="ECO:0007669"/>
    <property type="project" value="UniProtKB-SubCell"/>
</dbReference>
<dbReference type="InterPro" id="IPR020846">
    <property type="entry name" value="MFS_dom"/>
</dbReference>
<dbReference type="Proteomes" id="UP000229730">
    <property type="component" value="Unassembled WGS sequence"/>
</dbReference>
<comment type="caution">
    <text evidence="9">The sequence shown here is derived from an EMBL/GenBank/DDBJ whole genome shotgun (WGS) entry which is preliminary data.</text>
</comment>
<dbReference type="Gene3D" id="1.20.1250.20">
    <property type="entry name" value="MFS general substrate transporter like domains"/>
    <property type="match status" value="2"/>
</dbReference>
<dbReference type="PANTHER" id="PTHR23514">
    <property type="entry name" value="BYPASS OF STOP CODON PROTEIN 6"/>
    <property type="match status" value="1"/>
</dbReference>
<dbReference type="GO" id="GO:0016020">
    <property type="term" value="C:membrane"/>
    <property type="evidence" value="ECO:0007669"/>
    <property type="project" value="TreeGrafter"/>
</dbReference>
<evidence type="ECO:0000256" key="6">
    <source>
        <dbReference type="ARBA" id="ARBA00023136"/>
    </source>
</evidence>
<feature type="transmembrane region" description="Helical" evidence="7">
    <location>
        <begin position="264"/>
        <end position="282"/>
    </location>
</feature>
<dbReference type="PANTHER" id="PTHR23514:SF3">
    <property type="entry name" value="BYPASS OF STOP CODON PROTEIN 6"/>
    <property type="match status" value="1"/>
</dbReference>
<dbReference type="InParanoid" id="A0A2G4YWI3"/>
<evidence type="ECO:0000256" key="5">
    <source>
        <dbReference type="ARBA" id="ARBA00022989"/>
    </source>
</evidence>
<dbReference type="InterPro" id="IPR036259">
    <property type="entry name" value="MFS_trans_sf"/>
</dbReference>
<comment type="subcellular location">
    <subcellularLocation>
        <location evidence="1">Endomembrane system</location>
        <topology evidence="1">Multi-pass membrane protein</topology>
    </subcellularLocation>
</comment>
<keyword evidence="6 7" id="KW-0472">Membrane</keyword>